<keyword evidence="3" id="KW-1185">Reference proteome</keyword>
<protein>
    <submittedName>
        <fullName evidence="1">Uncharacterized protein</fullName>
    </submittedName>
</protein>
<organism evidence="1">
    <name type="scientific">Kwoniella pini CBS 10737</name>
    <dbReference type="NCBI Taxonomy" id="1296096"/>
    <lineage>
        <taxon>Eukaryota</taxon>
        <taxon>Fungi</taxon>
        <taxon>Dikarya</taxon>
        <taxon>Basidiomycota</taxon>
        <taxon>Agaricomycotina</taxon>
        <taxon>Tremellomycetes</taxon>
        <taxon>Tremellales</taxon>
        <taxon>Cryptococcaceae</taxon>
        <taxon>Kwoniella</taxon>
    </lineage>
</organism>
<dbReference type="OrthoDB" id="2570790at2759"/>
<dbReference type="EMBL" id="KI894014">
    <property type="protein sequence ID" value="OCF47989.1"/>
    <property type="molecule type" value="Genomic_DNA"/>
</dbReference>
<proteinExistence type="predicted"/>
<dbReference type="KEGG" id="kpin:30174224"/>
<evidence type="ECO:0000313" key="3">
    <source>
        <dbReference type="Proteomes" id="UP000094020"/>
    </source>
</evidence>
<dbReference type="EMBL" id="CP144529">
    <property type="protein sequence ID" value="WWC73555.1"/>
    <property type="molecule type" value="Genomic_DNA"/>
</dbReference>
<sequence length="580" mass="65562">MEDLSSLSASLKEILVSPEGSEILASTIEGYFLSTDITTKKAVCETLLDLVNGGDGEQNTARREIILKENSLTYLPHLLPLSTSFLPAQELVYSIAKWSSPREVILGLSEGIQSIVDRAEGYVVSDNEDKEQYEDDDIPVDWSKLVEEYENIIRCMILTIPRLKNSKSTPTLLSLSECISSSLPILSHQSSTSSSRTLLSRLCTLVEVIWKWVQNTVDNGGEQRAILSNILFESVTLLGHKVNAKLTERWFLKTFPKFSTMPTSKEILKDGPEGYKDGQEVLNLAWNTAKLLDFTPTDLVKKVLEPSHLSVHASLASLNFLASQLVKSEFETILPTSSPSLIDDSMPILCAALSGSSVDAGLVFTWAIVQHSIENKKFTVEYDNASMLLELLVPLTAQHPSSLMRLALFKLIGEIISLQTTPNKKIQLFKQLLEPANPFDNIRIQSLSLLRENISSKSVLSPYLIEIIFPILLEFPIDSDSNNPFNLSINELLKSFWFLWWIESLTLLWFLFNFDKENITNIQSILKNDIKFKSWINVLKNKLYEIKNYQQNNINNEFNDEIQFLIMKFEDSLNRLKGIL</sequence>
<name>A0A1B9HXI5_9TREE</name>
<dbReference type="SUPFAM" id="SSF48371">
    <property type="entry name" value="ARM repeat"/>
    <property type="match status" value="1"/>
</dbReference>
<reference evidence="2" key="4">
    <citation type="submission" date="2024-02" db="EMBL/GenBank/DDBJ databases">
        <title>Comparative genomics of Cryptococcus and Kwoniella reveals pathogenesis evolution and contrasting modes of karyotype evolution via chromosome fusion or intercentromeric recombination.</title>
        <authorList>
            <person name="Coelho M.A."/>
            <person name="David-Palma M."/>
            <person name="Shea T."/>
            <person name="Bowers K."/>
            <person name="McGinley-Smith S."/>
            <person name="Mohammad A.W."/>
            <person name="Gnirke A."/>
            <person name="Yurkov A.M."/>
            <person name="Nowrousian M."/>
            <person name="Sun S."/>
            <person name="Cuomo C.A."/>
            <person name="Heitman J."/>
        </authorList>
    </citation>
    <scope>NUCLEOTIDE SEQUENCE</scope>
    <source>
        <strain evidence="2">CBS 10737</strain>
    </source>
</reference>
<dbReference type="InterPro" id="IPR016024">
    <property type="entry name" value="ARM-type_fold"/>
</dbReference>
<reference evidence="1" key="3">
    <citation type="submission" date="2016-07" db="EMBL/GenBank/DDBJ databases">
        <title>Evolution of pathogenesis and genome organization in the Tremellales.</title>
        <authorList>
            <person name="Cuomo C."/>
            <person name="Litvintseva A."/>
            <person name="Heitman J."/>
            <person name="Chen Y."/>
            <person name="Sun S."/>
            <person name="Springer D."/>
            <person name="Dromer F."/>
            <person name="Young S."/>
            <person name="Zeng Q."/>
            <person name="Chapman S."/>
            <person name="Gujja S."/>
            <person name="Saif S."/>
            <person name="Birren B."/>
        </authorList>
    </citation>
    <scope>NUCLEOTIDE SEQUENCE</scope>
    <source>
        <strain evidence="1">CBS 10737</strain>
    </source>
</reference>
<dbReference type="RefSeq" id="XP_019009208.1">
    <property type="nucleotide sequence ID" value="XM_019157568.1"/>
</dbReference>
<dbReference type="STRING" id="1296096.A0A1B9HXI5"/>
<dbReference type="AlphaFoldDB" id="A0A1B9HXI5"/>
<gene>
    <name evidence="1" type="ORF">I206_05855</name>
    <name evidence="2" type="ORF">I206_107527</name>
</gene>
<dbReference type="GeneID" id="30174224"/>
<dbReference type="Proteomes" id="UP000094020">
    <property type="component" value="Chromosome 11"/>
</dbReference>
<evidence type="ECO:0000313" key="1">
    <source>
        <dbReference type="EMBL" id="OCF47989.1"/>
    </source>
</evidence>
<reference evidence="2" key="2">
    <citation type="submission" date="2013-07" db="EMBL/GenBank/DDBJ databases">
        <authorList>
            <consortium name="The Broad Institute Genome Sequencing Platform"/>
            <person name="Cuomo C."/>
            <person name="Litvintseva A."/>
            <person name="Chen Y."/>
            <person name="Heitman J."/>
            <person name="Sun S."/>
            <person name="Springer D."/>
            <person name="Dromer F."/>
            <person name="Young S.K."/>
            <person name="Zeng Q."/>
            <person name="Gargeya S."/>
            <person name="Fitzgerald M."/>
            <person name="Abouelleil A."/>
            <person name="Alvarado L."/>
            <person name="Berlin A.M."/>
            <person name="Chapman S.B."/>
            <person name="Dewar J."/>
            <person name="Goldberg J."/>
            <person name="Griggs A."/>
            <person name="Gujja S."/>
            <person name="Hansen M."/>
            <person name="Howarth C."/>
            <person name="Imamovic A."/>
            <person name="Larimer J."/>
            <person name="McCowan C."/>
            <person name="Murphy C."/>
            <person name="Pearson M."/>
            <person name="Priest M."/>
            <person name="Roberts A."/>
            <person name="Saif S."/>
            <person name="Shea T."/>
            <person name="Sykes S."/>
            <person name="Wortman J."/>
            <person name="Nusbaum C."/>
            <person name="Birren B."/>
        </authorList>
    </citation>
    <scope>NUCLEOTIDE SEQUENCE</scope>
    <source>
        <strain evidence="2">CBS 10737</strain>
    </source>
</reference>
<accession>A0A1B9HXI5</accession>
<evidence type="ECO:0000313" key="2">
    <source>
        <dbReference type="EMBL" id="WWC73555.1"/>
    </source>
</evidence>
<reference evidence="1" key="1">
    <citation type="submission" date="2013-07" db="EMBL/GenBank/DDBJ databases">
        <title>The Genome Sequence of Cryptococcus pinus CBS10737.</title>
        <authorList>
            <consortium name="The Broad Institute Genome Sequencing Platform"/>
            <person name="Cuomo C."/>
            <person name="Litvintseva A."/>
            <person name="Chen Y."/>
            <person name="Heitman J."/>
            <person name="Sun S."/>
            <person name="Springer D."/>
            <person name="Dromer F."/>
            <person name="Young S.K."/>
            <person name="Zeng Q."/>
            <person name="Gargeya S."/>
            <person name="Fitzgerald M."/>
            <person name="Abouelleil A."/>
            <person name="Alvarado L."/>
            <person name="Berlin A.M."/>
            <person name="Chapman S.B."/>
            <person name="Dewar J."/>
            <person name="Goldberg J."/>
            <person name="Griggs A."/>
            <person name="Gujja S."/>
            <person name="Hansen M."/>
            <person name="Howarth C."/>
            <person name="Imamovic A."/>
            <person name="Larimer J."/>
            <person name="McCowan C."/>
            <person name="Murphy C."/>
            <person name="Pearson M."/>
            <person name="Priest M."/>
            <person name="Roberts A."/>
            <person name="Saif S."/>
            <person name="Shea T."/>
            <person name="Sykes S."/>
            <person name="Wortman J."/>
            <person name="Nusbaum C."/>
            <person name="Birren B."/>
        </authorList>
    </citation>
    <scope>NUCLEOTIDE SEQUENCE [LARGE SCALE GENOMIC DNA]</scope>
    <source>
        <strain evidence="1">CBS 10737</strain>
    </source>
</reference>